<feature type="non-terminal residue" evidence="1">
    <location>
        <position position="108"/>
    </location>
</feature>
<protein>
    <submittedName>
        <fullName evidence="1">Uncharacterized protein</fullName>
    </submittedName>
</protein>
<dbReference type="Proteomes" id="UP000194236">
    <property type="component" value="Unassembled WGS sequence"/>
</dbReference>
<dbReference type="OrthoDB" id="6424942at2759"/>
<dbReference type="AlphaFoldDB" id="A0A1Y3B613"/>
<evidence type="ECO:0000313" key="1">
    <source>
        <dbReference type="EMBL" id="OTF76262.1"/>
    </source>
</evidence>
<organism evidence="1 2">
    <name type="scientific">Euroglyphus maynei</name>
    <name type="common">Mayne's house dust mite</name>
    <dbReference type="NCBI Taxonomy" id="6958"/>
    <lineage>
        <taxon>Eukaryota</taxon>
        <taxon>Metazoa</taxon>
        <taxon>Ecdysozoa</taxon>
        <taxon>Arthropoda</taxon>
        <taxon>Chelicerata</taxon>
        <taxon>Arachnida</taxon>
        <taxon>Acari</taxon>
        <taxon>Acariformes</taxon>
        <taxon>Sarcoptiformes</taxon>
        <taxon>Astigmata</taxon>
        <taxon>Psoroptidia</taxon>
        <taxon>Analgoidea</taxon>
        <taxon>Pyroglyphidae</taxon>
        <taxon>Pyroglyphinae</taxon>
        <taxon>Euroglyphus</taxon>
    </lineage>
</organism>
<comment type="caution">
    <text evidence="1">The sequence shown here is derived from an EMBL/GenBank/DDBJ whole genome shotgun (WGS) entry which is preliminary data.</text>
</comment>
<reference evidence="1 2" key="1">
    <citation type="submission" date="2017-03" db="EMBL/GenBank/DDBJ databases">
        <title>Genome Survey of Euroglyphus maynei.</title>
        <authorList>
            <person name="Arlian L.G."/>
            <person name="Morgan M.S."/>
            <person name="Rider S.D."/>
        </authorList>
    </citation>
    <scope>NUCLEOTIDE SEQUENCE [LARGE SCALE GENOMIC DNA]</scope>
    <source>
        <strain evidence="1">Arlian Lab</strain>
        <tissue evidence="1">Whole body</tissue>
    </source>
</reference>
<proteinExistence type="predicted"/>
<evidence type="ECO:0000313" key="2">
    <source>
        <dbReference type="Proteomes" id="UP000194236"/>
    </source>
</evidence>
<dbReference type="Gene3D" id="2.20.25.690">
    <property type="match status" value="1"/>
</dbReference>
<gene>
    <name evidence="1" type="ORF">BLA29_012820</name>
</gene>
<name>A0A1Y3B613_EURMA</name>
<accession>A0A1Y3B613</accession>
<keyword evidence="2" id="KW-1185">Reference proteome</keyword>
<dbReference type="EMBL" id="MUJZ01038327">
    <property type="protein sequence ID" value="OTF76262.1"/>
    <property type="molecule type" value="Genomic_DNA"/>
</dbReference>
<sequence length="108" mass="12417">MDASGAGDVDTSTIVEPDSDGYIIGLTKRKLKIPNDWKNPTGKFHIGVKNIYELFPPSLLTRVKKDYLEKEFLPKHKPLLADALQRLEAFRLKHPDDENIENQQERMK</sequence>